<dbReference type="EMBL" id="CP001737">
    <property type="protein sequence ID" value="ACV80875.1"/>
    <property type="molecule type" value="Genomic_DNA"/>
</dbReference>
<protein>
    <submittedName>
        <fullName evidence="2">Alpha/beta hydrolase fold protein</fullName>
    </submittedName>
</protein>
<dbReference type="InParanoid" id="C8X6X7"/>
<dbReference type="Pfam" id="PF00561">
    <property type="entry name" value="Abhydrolase_1"/>
    <property type="match status" value="1"/>
</dbReference>
<dbReference type="PANTHER" id="PTHR43433:SF5">
    <property type="entry name" value="AB HYDROLASE-1 DOMAIN-CONTAINING PROTEIN"/>
    <property type="match status" value="1"/>
</dbReference>
<dbReference type="PANTHER" id="PTHR43433">
    <property type="entry name" value="HYDROLASE, ALPHA/BETA FOLD FAMILY PROTEIN"/>
    <property type="match status" value="1"/>
</dbReference>
<proteinExistence type="predicted"/>
<dbReference type="AlphaFoldDB" id="C8X6X7"/>
<dbReference type="GO" id="GO:0046503">
    <property type="term" value="P:glycerolipid catabolic process"/>
    <property type="evidence" value="ECO:0007669"/>
    <property type="project" value="TreeGrafter"/>
</dbReference>
<dbReference type="STRING" id="479431.Namu_4596"/>
<dbReference type="InterPro" id="IPR000073">
    <property type="entry name" value="AB_hydrolase_1"/>
</dbReference>
<gene>
    <name evidence="2" type="ordered locus">Namu_4596</name>
</gene>
<dbReference type="Proteomes" id="UP000002218">
    <property type="component" value="Chromosome"/>
</dbReference>
<organism evidence="2 3">
    <name type="scientific">Nakamurella multipartita (strain ATCC 700099 / DSM 44233 / CIP 104796 / JCM 9543 / NBRC 105858 / Y-104)</name>
    <name type="common">Microsphaera multipartita</name>
    <dbReference type="NCBI Taxonomy" id="479431"/>
    <lineage>
        <taxon>Bacteria</taxon>
        <taxon>Bacillati</taxon>
        <taxon>Actinomycetota</taxon>
        <taxon>Actinomycetes</taxon>
        <taxon>Nakamurellales</taxon>
        <taxon>Nakamurellaceae</taxon>
        <taxon>Nakamurella</taxon>
    </lineage>
</organism>
<dbReference type="InterPro" id="IPR050471">
    <property type="entry name" value="AB_hydrolase"/>
</dbReference>
<accession>C8X6X7</accession>
<evidence type="ECO:0000259" key="1">
    <source>
        <dbReference type="Pfam" id="PF00561"/>
    </source>
</evidence>
<reference evidence="3" key="1">
    <citation type="submission" date="2009-09" db="EMBL/GenBank/DDBJ databases">
        <title>The complete genome of Nakamurella multipartita DSM 44233.</title>
        <authorList>
            <consortium name="US DOE Joint Genome Institute (JGI-PGF)"/>
            <person name="Lucas S."/>
            <person name="Copeland A."/>
            <person name="Lapidus A."/>
            <person name="Glavina del Rio T."/>
            <person name="Dalin E."/>
            <person name="Tice H."/>
            <person name="Bruce D."/>
            <person name="Goodwin L."/>
            <person name="Pitluck S."/>
            <person name="Kyrpides N."/>
            <person name="Mavromatis K."/>
            <person name="Ivanova N."/>
            <person name="Ovchinnikova G."/>
            <person name="Sims D."/>
            <person name="Meincke L."/>
            <person name="Brettin T."/>
            <person name="Detter J.C."/>
            <person name="Han C."/>
            <person name="Larimer F."/>
            <person name="Land M."/>
            <person name="Hauser L."/>
            <person name="Markowitz V."/>
            <person name="Cheng J.-F."/>
            <person name="Hugenholtz P."/>
            <person name="Woyke T."/>
            <person name="Wu D."/>
            <person name="Klenk H.-P."/>
            <person name="Eisen J.A."/>
        </authorList>
    </citation>
    <scope>NUCLEOTIDE SEQUENCE [LARGE SCALE GENOMIC DNA]</scope>
    <source>
        <strain evidence="3">ATCC 700099 / DSM 44233 / CIP 104796 / JCM 9543 / NBRC 105858 / Y-104</strain>
    </source>
</reference>
<dbReference type="HOGENOM" id="CLU_020336_50_3_11"/>
<dbReference type="MEROPS" id="S33.A32"/>
<name>C8X6X7_NAKMY</name>
<dbReference type="InterPro" id="IPR029058">
    <property type="entry name" value="AB_hydrolase_fold"/>
</dbReference>
<dbReference type="Gene3D" id="3.40.50.1820">
    <property type="entry name" value="alpha/beta hydrolase"/>
    <property type="match status" value="1"/>
</dbReference>
<dbReference type="eggNOG" id="COG0596">
    <property type="taxonomic scope" value="Bacteria"/>
</dbReference>
<dbReference type="KEGG" id="nml:Namu_4596"/>
<dbReference type="PRINTS" id="PR00111">
    <property type="entry name" value="ABHYDROLASE"/>
</dbReference>
<dbReference type="FunCoup" id="C8X6X7">
    <property type="interactions" value="10"/>
</dbReference>
<evidence type="ECO:0000313" key="3">
    <source>
        <dbReference type="Proteomes" id="UP000002218"/>
    </source>
</evidence>
<dbReference type="SUPFAM" id="SSF53474">
    <property type="entry name" value="alpha/beta-Hydrolases"/>
    <property type="match status" value="1"/>
</dbReference>
<evidence type="ECO:0000313" key="2">
    <source>
        <dbReference type="EMBL" id="ACV80875.1"/>
    </source>
</evidence>
<sequence>MKIGDVDLHVDVRPGDGSRRPLLMCNGIGASLRILDPLVSALDPAIEVIRFDPPGVGASPAVTLPYGLPQLAGVLDELLDELGHDEVDLMGYSWGGALAQQFALQRGSRVRNLILVSTSTGALSVPGTPQAFREMLIPRELADATDASVIAEVISAAPGAEAKRSAFTRTHQPTDLRGYLYQLSAVMWWTSLPFLPLIAQRTLVVGGLDDPIVPPANAMILANLIPRATLALVPGGHLEIVTSASDLGSRITAFLAGRAA</sequence>
<feature type="domain" description="AB hydrolase-1" evidence="1">
    <location>
        <begin position="21"/>
        <end position="238"/>
    </location>
</feature>
<keyword evidence="3" id="KW-1185">Reference proteome</keyword>
<dbReference type="GO" id="GO:0004806">
    <property type="term" value="F:triacylglycerol lipase activity"/>
    <property type="evidence" value="ECO:0007669"/>
    <property type="project" value="TreeGrafter"/>
</dbReference>
<reference evidence="2 3" key="2">
    <citation type="journal article" date="2010" name="Stand. Genomic Sci.">
        <title>Complete genome sequence of Nakamurella multipartita type strain (Y-104).</title>
        <authorList>
            <person name="Tice H."/>
            <person name="Mayilraj S."/>
            <person name="Sims D."/>
            <person name="Lapidus A."/>
            <person name="Nolan M."/>
            <person name="Lucas S."/>
            <person name="Glavina Del Rio T."/>
            <person name="Copeland A."/>
            <person name="Cheng J.F."/>
            <person name="Meincke L."/>
            <person name="Bruce D."/>
            <person name="Goodwin L."/>
            <person name="Pitluck S."/>
            <person name="Ivanova N."/>
            <person name="Mavromatis K."/>
            <person name="Ovchinnikova G."/>
            <person name="Pati A."/>
            <person name="Chen A."/>
            <person name="Palaniappan K."/>
            <person name="Land M."/>
            <person name="Hauser L."/>
            <person name="Chang Y.J."/>
            <person name="Jeffries C.D."/>
            <person name="Detter J.C."/>
            <person name="Brettin T."/>
            <person name="Rohde M."/>
            <person name="Goker M."/>
            <person name="Bristow J."/>
            <person name="Eisen J.A."/>
            <person name="Markowitz V."/>
            <person name="Hugenholtz P."/>
            <person name="Kyrpides N.C."/>
            <person name="Klenk H.P."/>
            <person name="Chen F."/>
        </authorList>
    </citation>
    <scope>NUCLEOTIDE SEQUENCE [LARGE SCALE GENOMIC DNA]</scope>
    <source>
        <strain evidence="3">ATCC 700099 / DSM 44233 / CIP 104796 / JCM 9543 / NBRC 105858 / Y-104</strain>
    </source>
</reference>
<keyword evidence="2" id="KW-0378">Hydrolase</keyword>
<dbReference type="RefSeq" id="WP_015749690.1">
    <property type="nucleotide sequence ID" value="NC_013235.1"/>
</dbReference>